<name>A0ABU1WZ92_SPHXE</name>
<organism evidence="2 3">
    <name type="scientific">Sphingobium xenophagum</name>
    <dbReference type="NCBI Taxonomy" id="121428"/>
    <lineage>
        <taxon>Bacteria</taxon>
        <taxon>Pseudomonadati</taxon>
        <taxon>Pseudomonadota</taxon>
        <taxon>Alphaproteobacteria</taxon>
        <taxon>Sphingomonadales</taxon>
        <taxon>Sphingomonadaceae</taxon>
        <taxon>Sphingobium</taxon>
    </lineage>
</organism>
<sequence>MSDYFTRIELPPVDRTAPRAIAPVQAVQSIETGRSAPSPDREARTPDPQIDLVSVDEDVAGAAEYVAIHARIADILADLDSGASVDGAARSIDAMLARPIILVPLPPASKEAIEHVAVIARRMVERAAYSHAAQAHVPRGVVDQIVASPN</sequence>
<dbReference type="Proteomes" id="UP001267638">
    <property type="component" value="Unassembled WGS sequence"/>
</dbReference>
<dbReference type="RefSeq" id="WP_310223129.1">
    <property type="nucleotide sequence ID" value="NZ_JAVDWV010000006.1"/>
</dbReference>
<comment type="caution">
    <text evidence="2">The sequence shown here is derived from an EMBL/GenBank/DDBJ whole genome shotgun (WGS) entry which is preliminary data.</text>
</comment>
<evidence type="ECO:0000313" key="2">
    <source>
        <dbReference type="EMBL" id="MDR7154643.1"/>
    </source>
</evidence>
<proteinExistence type="predicted"/>
<dbReference type="EMBL" id="JAVDWV010000006">
    <property type="protein sequence ID" value="MDR7154643.1"/>
    <property type="molecule type" value="Genomic_DNA"/>
</dbReference>
<gene>
    <name evidence="2" type="ORF">J2W40_001458</name>
</gene>
<evidence type="ECO:0000313" key="3">
    <source>
        <dbReference type="Proteomes" id="UP001267638"/>
    </source>
</evidence>
<reference evidence="2 3" key="1">
    <citation type="submission" date="2023-07" db="EMBL/GenBank/DDBJ databases">
        <title>Sorghum-associated microbial communities from plants grown in Nebraska, USA.</title>
        <authorList>
            <person name="Schachtman D."/>
        </authorList>
    </citation>
    <scope>NUCLEOTIDE SEQUENCE [LARGE SCALE GENOMIC DNA]</scope>
    <source>
        <strain evidence="2 3">4256</strain>
    </source>
</reference>
<evidence type="ECO:0000256" key="1">
    <source>
        <dbReference type="SAM" id="MobiDB-lite"/>
    </source>
</evidence>
<feature type="region of interest" description="Disordered" evidence="1">
    <location>
        <begin position="26"/>
        <end position="48"/>
    </location>
</feature>
<accession>A0ABU1WZ92</accession>
<protein>
    <submittedName>
        <fullName evidence="2">Uncharacterized protein</fullName>
    </submittedName>
</protein>
<keyword evidence="3" id="KW-1185">Reference proteome</keyword>